<evidence type="ECO:0000256" key="2">
    <source>
        <dbReference type="ARBA" id="ARBA00022692"/>
    </source>
</evidence>
<dbReference type="GO" id="GO:0016020">
    <property type="term" value="C:membrane"/>
    <property type="evidence" value="ECO:0007669"/>
    <property type="project" value="UniProtKB-SubCell"/>
</dbReference>
<evidence type="ECO:0000256" key="4">
    <source>
        <dbReference type="ARBA" id="ARBA00023136"/>
    </source>
</evidence>
<comment type="subcellular location">
    <subcellularLocation>
        <location evidence="1">Membrane</location>
        <topology evidence="1">Multi-pass membrane protein</topology>
    </subcellularLocation>
</comment>
<gene>
    <name evidence="9" type="ORF">QIS74_05984</name>
</gene>
<organism evidence="9 10">
    <name type="scientific">Colletotrichum tabaci</name>
    <dbReference type="NCBI Taxonomy" id="1209068"/>
    <lineage>
        <taxon>Eukaryota</taxon>
        <taxon>Fungi</taxon>
        <taxon>Dikarya</taxon>
        <taxon>Ascomycota</taxon>
        <taxon>Pezizomycotina</taxon>
        <taxon>Sordariomycetes</taxon>
        <taxon>Hypocreomycetidae</taxon>
        <taxon>Glomerellales</taxon>
        <taxon>Glomerellaceae</taxon>
        <taxon>Colletotrichum</taxon>
        <taxon>Colletotrichum destructivum species complex</taxon>
    </lineage>
</organism>
<keyword evidence="3 7" id="KW-1133">Transmembrane helix</keyword>
<dbReference type="SUPFAM" id="SSF51735">
    <property type="entry name" value="NAD(P)-binding Rossmann-fold domains"/>
    <property type="match status" value="1"/>
</dbReference>
<keyword evidence="10" id="KW-1185">Reference proteome</keyword>
<evidence type="ECO:0000256" key="1">
    <source>
        <dbReference type="ARBA" id="ARBA00004141"/>
    </source>
</evidence>
<dbReference type="InterPro" id="IPR049326">
    <property type="entry name" value="Rhodopsin_dom_fungi"/>
</dbReference>
<proteinExistence type="inferred from homology"/>
<feature type="transmembrane region" description="Helical" evidence="7">
    <location>
        <begin position="128"/>
        <end position="151"/>
    </location>
</feature>
<feature type="compositionally biased region" description="Basic and acidic residues" evidence="6">
    <location>
        <begin position="215"/>
        <end position="228"/>
    </location>
</feature>
<feature type="domain" description="Rhodopsin" evidence="8">
    <location>
        <begin position="75"/>
        <end position="138"/>
    </location>
</feature>
<evidence type="ECO:0000256" key="3">
    <source>
        <dbReference type="ARBA" id="ARBA00022989"/>
    </source>
</evidence>
<sequence length="250" mass="26904">MASQSPFQDIAIAVTGDTGLALSRYPVVRGATVSIYATSADNLVAAIAGIEKDIPKARNHIMSTVVDIGKLENVKAWIDTTVERSGKLNGAVNVAVSIANIVMDAFILLLPLLIIVPLQMAPRQKASLILLFAIGGFAHNVCGFIWCFVGVNAGIVCASVPVIKPFFMHYLPSIIVSRLSSNRGDGSQQSCTLDPVVTQNLERRRMQDESYVLSSRDDRSKSDAKSGVEDSEEDKLWNGYHKNARAATGA</sequence>
<dbReference type="EMBL" id="JASAOK010000030">
    <property type="protein sequence ID" value="KAK6220482.1"/>
    <property type="molecule type" value="Genomic_DNA"/>
</dbReference>
<accession>A0AAV9THY7</accession>
<dbReference type="Gene3D" id="3.40.50.720">
    <property type="entry name" value="NAD(P)-binding Rossmann-like Domain"/>
    <property type="match status" value="1"/>
</dbReference>
<protein>
    <recommendedName>
        <fullName evidence="8">Rhodopsin domain-containing protein</fullName>
    </recommendedName>
</protein>
<dbReference type="InterPro" id="IPR052337">
    <property type="entry name" value="SAT4-like"/>
</dbReference>
<dbReference type="PANTHER" id="PTHR33048">
    <property type="entry name" value="PTH11-LIKE INTEGRAL MEMBRANE PROTEIN (AFU_ORTHOLOGUE AFUA_5G11245)"/>
    <property type="match status" value="1"/>
</dbReference>
<comment type="similarity">
    <text evidence="5">Belongs to the SAT4 family.</text>
</comment>
<dbReference type="Proteomes" id="UP001327957">
    <property type="component" value="Unassembled WGS sequence"/>
</dbReference>
<evidence type="ECO:0000259" key="8">
    <source>
        <dbReference type="Pfam" id="PF20684"/>
    </source>
</evidence>
<evidence type="ECO:0000256" key="6">
    <source>
        <dbReference type="SAM" id="MobiDB-lite"/>
    </source>
</evidence>
<evidence type="ECO:0000313" key="10">
    <source>
        <dbReference type="Proteomes" id="UP001327957"/>
    </source>
</evidence>
<evidence type="ECO:0000256" key="7">
    <source>
        <dbReference type="SAM" id="Phobius"/>
    </source>
</evidence>
<comment type="caution">
    <text evidence="9">The sequence shown here is derived from an EMBL/GenBank/DDBJ whole genome shotgun (WGS) entry which is preliminary data.</text>
</comment>
<evidence type="ECO:0000256" key="5">
    <source>
        <dbReference type="ARBA" id="ARBA00038359"/>
    </source>
</evidence>
<keyword evidence="2 7" id="KW-0812">Transmembrane</keyword>
<name>A0AAV9THY7_9PEZI</name>
<dbReference type="Pfam" id="PF20684">
    <property type="entry name" value="Fung_rhodopsin"/>
    <property type="match status" value="1"/>
</dbReference>
<dbReference type="AlphaFoldDB" id="A0AAV9THY7"/>
<keyword evidence="4 7" id="KW-0472">Membrane</keyword>
<dbReference type="PANTHER" id="PTHR33048:SF124">
    <property type="entry name" value="INTEGRAL MEMBRANE PROTEIN"/>
    <property type="match status" value="1"/>
</dbReference>
<feature type="region of interest" description="Disordered" evidence="6">
    <location>
        <begin position="206"/>
        <end position="250"/>
    </location>
</feature>
<dbReference type="InterPro" id="IPR036291">
    <property type="entry name" value="NAD(P)-bd_dom_sf"/>
</dbReference>
<reference evidence="9 10" key="1">
    <citation type="submission" date="2023-04" db="EMBL/GenBank/DDBJ databases">
        <title>Colletotrichum tabacum stain YC1 causing leaf anthracnose on Nicotiana tabacum(L.) cv.</title>
        <authorList>
            <person name="Ji Z."/>
            <person name="Wang M."/>
            <person name="Zhang J."/>
            <person name="Wang N."/>
            <person name="Zhou Z."/>
        </authorList>
    </citation>
    <scope>NUCLEOTIDE SEQUENCE [LARGE SCALE GENOMIC DNA]</scope>
    <source>
        <strain evidence="9 10">YC1</strain>
    </source>
</reference>
<evidence type="ECO:0000313" key="9">
    <source>
        <dbReference type="EMBL" id="KAK6220482.1"/>
    </source>
</evidence>
<feature type="transmembrane region" description="Helical" evidence="7">
    <location>
        <begin position="94"/>
        <end position="116"/>
    </location>
</feature>